<evidence type="ECO:0000256" key="2">
    <source>
        <dbReference type="SAM" id="Phobius"/>
    </source>
</evidence>
<evidence type="ECO:0000313" key="5">
    <source>
        <dbReference type="Proteomes" id="UP000316609"/>
    </source>
</evidence>
<feature type="transmembrane region" description="Helical" evidence="2">
    <location>
        <begin position="48"/>
        <end position="68"/>
    </location>
</feature>
<dbReference type="EMBL" id="VBOY01000101">
    <property type="protein sequence ID" value="TMQ63713.1"/>
    <property type="molecule type" value="Genomic_DNA"/>
</dbReference>
<dbReference type="Proteomes" id="UP000316609">
    <property type="component" value="Unassembled WGS sequence"/>
</dbReference>
<dbReference type="Pfam" id="PF05036">
    <property type="entry name" value="SPOR"/>
    <property type="match status" value="1"/>
</dbReference>
<dbReference type="InterPro" id="IPR007730">
    <property type="entry name" value="SPOR-like_dom"/>
</dbReference>
<dbReference type="GO" id="GO:0042834">
    <property type="term" value="F:peptidoglycan binding"/>
    <property type="evidence" value="ECO:0007669"/>
    <property type="project" value="InterPro"/>
</dbReference>
<reference evidence="4 5" key="1">
    <citation type="journal article" date="2019" name="Nat. Microbiol.">
        <title>Mediterranean grassland soil C-N compound turnover is dependent on rainfall and depth, and is mediated by genomically divergent microorganisms.</title>
        <authorList>
            <person name="Diamond S."/>
            <person name="Andeer P.F."/>
            <person name="Li Z."/>
            <person name="Crits-Christoph A."/>
            <person name="Burstein D."/>
            <person name="Anantharaman K."/>
            <person name="Lane K.R."/>
            <person name="Thomas B.C."/>
            <person name="Pan C."/>
            <person name="Northen T.R."/>
            <person name="Banfield J.F."/>
        </authorList>
    </citation>
    <scope>NUCLEOTIDE SEQUENCE [LARGE SCALE GENOMIC DNA]</scope>
    <source>
        <strain evidence="4">WS_8</strain>
    </source>
</reference>
<feature type="region of interest" description="Disordered" evidence="1">
    <location>
        <begin position="111"/>
        <end position="162"/>
    </location>
</feature>
<evidence type="ECO:0000259" key="3">
    <source>
        <dbReference type="PROSITE" id="PS51724"/>
    </source>
</evidence>
<name>A0A538TJC9_UNCEI</name>
<protein>
    <submittedName>
        <fullName evidence="4">SPOR domain-containing protein</fullName>
    </submittedName>
</protein>
<dbReference type="PROSITE" id="PS51724">
    <property type="entry name" value="SPOR"/>
    <property type="match status" value="1"/>
</dbReference>
<feature type="domain" description="SPOR" evidence="3">
    <location>
        <begin position="171"/>
        <end position="251"/>
    </location>
</feature>
<accession>A0A538TJC9</accession>
<feature type="region of interest" description="Disordered" evidence="1">
    <location>
        <begin position="1"/>
        <end position="24"/>
    </location>
</feature>
<dbReference type="Gene3D" id="3.30.70.1070">
    <property type="entry name" value="Sporulation related repeat"/>
    <property type="match status" value="1"/>
</dbReference>
<keyword evidence="2" id="KW-0472">Membrane</keyword>
<keyword evidence="2" id="KW-1133">Transmembrane helix</keyword>
<comment type="caution">
    <text evidence="4">The sequence shown here is derived from an EMBL/GenBank/DDBJ whole genome shotgun (WGS) entry which is preliminary data.</text>
</comment>
<sequence length="254" mass="25353">MESKDPPGSKPPSQPEAPKPQETAWISPRLREKLMEAESHEPKRSSPLPGILFAALLIGGGILGFVVYRSNAAKHKAEELQRARAAADSAAAAAAAAARADSMRLAAADTSASRSAAKPARAGAAPGASKPAGGAAPHTATASASGSGATSTTKPAATSGAATGAAAPAPAAAKGPYGIDVGSFLFEERAKAEQERLAGATGLAGRVVTKTTDGESSYHAVLGSFETRGAAQKKAESLVAKGLVNEIHIVSLSQ</sequence>
<feature type="compositionally biased region" description="Pro residues" evidence="1">
    <location>
        <begin position="8"/>
        <end position="18"/>
    </location>
</feature>
<dbReference type="SUPFAM" id="SSF110997">
    <property type="entry name" value="Sporulation related repeat"/>
    <property type="match status" value="1"/>
</dbReference>
<evidence type="ECO:0000313" key="4">
    <source>
        <dbReference type="EMBL" id="TMQ63713.1"/>
    </source>
</evidence>
<proteinExistence type="predicted"/>
<evidence type="ECO:0000256" key="1">
    <source>
        <dbReference type="SAM" id="MobiDB-lite"/>
    </source>
</evidence>
<organism evidence="4 5">
    <name type="scientific">Eiseniibacteriota bacterium</name>
    <dbReference type="NCBI Taxonomy" id="2212470"/>
    <lineage>
        <taxon>Bacteria</taxon>
        <taxon>Candidatus Eiseniibacteriota</taxon>
    </lineage>
</organism>
<keyword evidence="2" id="KW-0812">Transmembrane</keyword>
<dbReference type="AlphaFoldDB" id="A0A538TJC9"/>
<dbReference type="InterPro" id="IPR036680">
    <property type="entry name" value="SPOR-like_sf"/>
</dbReference>
<gene>
    <name evidence="4" type="ORF">E6K78_10205</name>
</gene>